<keyword evidence="5" id="KW-0482">Metalloprotease</keyword>
<dbReference type="PANTHER" id="PTHR21711:SF0">
    <property type="entry name" value="MITOCHONDRIAL INNER MEMBRANE PROTEASE ATP23 HOMOLOG"/>
    <property type="match status" value="1"/>
</dbReference>
<evidence type="ECO:0000256" key="5">
    <source>
        <dbReference type="ARBA" id="ARBA00023049"/>
    </source>
</evidence>
<evidence type="ECO:0000256" key="3">
    <source>
        <dbReference type="ARBA" id="ARBA00022723"/>
    </source>
</evidence>
<sequence>MPEPEGRLVRPPRRSFFFRHSLRASCDAVRTPECVFCRDFQALWPPASCAERPSELRNTPDARSGKNTADPPASAALDTNWHAEWRWFSWLSKSFRDTESSASSRSVVQDEYLASQRKASGFPGLTYSSASPAPERLLGPSPSPGTCAASEVLSRSPSHAKSLHAQHTAQPRAVAASERSSGASSDPVSCPSSDSLREEPAVVNPARGSPDAKAEAGSASHLSPQPPSADVRSRPPSTPGNGEPASPLLKFGDETLSWIQRQQMKLWSFFALRDWRVKTLVHALSAMGAPVDLIVVDCAQTSARATASSPPHRGGYSPVYHTVWLCGNCFWSPFELRRVLLHELVHAFDFARAEISPDNCRHVACTEIRAYNLSGQCSWWATKRWDEDQFQRIDPALLRPRGGASTRTGARQMLPEETSKGEGLYGGPAWENGPTRPEPAQAAAQSGEDRRDNEEGGEWRTSAPESRAGARTSPFFSGDGPLPWQDTKRNRCLVHNALNSLRDHQQCKAPGLAEVAITDVFQRCLRDTWPFMAPPERDSKWRPSRIWRDGSSDFFKK</sequence>
<dbReference type="GO" id="GO:0005739">
    <property type="term" value="C:mitochondrion"/>
    <property type="evidence" value="ECO:0007669"/>
    <property type="project" value="GOC"/>
</dbReference>
<organism evidence="7">
    <name type="scientific">Neospora caninum (strain Liverpool)</name>
    <dbReference type="NCBI Taxonomy" id="572307"/>
    <lineage>
        <taxon>Eukaryota</taxon>
        <taxon>Sar</taxon>
        <taxon>Alveolata</taxon>
        <taxon>Apicomplexa</taxon>
        <taxon>Conoidasida</taxon>
        <taxon>Coccidia</taxon>
        <taxon>Eucoccidiorida</taxon>
        <taxon>Eimeriorina</taxon>
        <taxon>Sarcocystidae</taxon>
        <taxon>Neospora</taxon>
    </lineage>
</organism>
<feature type="compositionally biased region" description="Low complexity" evidence="6">
    <location>
        <begin position="180"/>
        <end position="194"/>
    </location>
</feature>
<dbReference type="InterPro" id="IPR019165">
    <property type="entry name" value="Peptidase_M76_ATP23"/>
</dbReference>
<reference evidence="7" key="1">
    <citation type="journal article" date="2015" name="PLoS ONE">
        <title>Comprehensive Evaluation of Toxoplasma gondii VEG and Neospora caninum LIV Genomes with Tachyzoite Stage Transcriptome and Proteome Defines Novel Transcript Features.</title>
        <authorList>
            <person name="Ramaprasad A."/>
            <person name="Mourier T."/>
            <person name="Naeem R."/>
            <person name="Malas T.B."/>
            <person name="Moussa E."/>
            <person name="Panigrahi A."/>
            <person name="Vermont S.J."/>
            <person name="Otto T.D."/>
            <person name="Wastling J."/>
            <person name="Pain A."/>
        </authorList>
    </citation>
    <scope>NUCLEOTIDE SEQUENCE</scope>
    <source>
        <strain evidence="7">Liverpool</strain>
    </source>
</reference>
<feature type="region of interest" description="Disordered" evidence="6">
    <location>
        <begin position="396"/>
        <end position="482"/>
    </location>
</feature>
<evidence type="ECO:0000256" key="1">
    <source>
        <dbReference type="ARBA" id="ARBA00009915"/>
    </source>
</evidence>
<dbReference type="EMBL" id="LN714482">
    <property type="protein sequence ID" value="CEL67186.1"/>
    <property type="molecule type" value="Genomic_DNA"/>
</dbReference>
<dbReference type="GO" id="GO:0033615">
    <property type="term" value="P:mitochondrial proton-transporting ATP synthase complex assembly"/>
    <property type="evidence" value="ECO:0007669"/>
    <property type="project" value="TreeGrafter"/>
</dbReference>
<evidence type="ECO:0000256" key="6">
    <source>
        <dbReference type="SAM" id="MobiDB-lite"/>
    </source>
</evidence>
<dbReference type="GO" id="GO:0046872">
    <property type="term" value="F:metal ion binding"/>
    <property type="evidence" value="ECO:0007669"/>
    <property type="project" value="UniProtKB-KW"/>
</dbReference>
<gene>
    <name evidence="7" type="ORF">BN1204_029840</name>
</gene>
<evidence type="ECO:0000256" key="2">
    <source>
        <dbReference type="ARBA" id="ARBA00022670"/>
    </source>
</evidence>
<keyword evidence="3" id="KW-0479">Metal-binding</keyword>
<dbReference type="PANTHER" id="PTHR21711">
    <property type="entry name" value="MITOCHONDRIAL INNER MEMBRANE PROTEASE"/>
    <property type="match status" value="1"/>
</dbReference>
<keyword evidence="4" id="KW-0378">Hydrolase</keyword>
<evidence type="ECO:0000256" key="4">
    <source>
        <dbReference type="ARBA" id="ARBA00022801"/>
    </source>
</evidence>
<feature type="compositionally biased region" description="Polar residues" evidence="6">
    <location>
        <begin position="153"/>
        <end position="169"/>
    </location>
</feature>
<feature type="compositionally biased region" description="Basic and acidic residues" evidence="6">
    <location>
        <begin position="447"/>
        <end position="458"/>
    </location>
</feature>
<feature type="region of interest" description="Disordered" evidence="6">
    <location>
        <begin position="123"/>
        <end position="248"/>
    </location>
</feature>
<comment type="similarity">
    <text evidence="1">Belongs to the peptidase M76 family.</text>
</comment>
<evidence type="ECO:0000313" key="7">
    <source>
        <dbReference type="EMBL" id="CEL67186.1"/>
    </source>
</evidence>
<keyword evidence="2 7" id="KW-0645">Protease</keyword>
<dbReference type="GO" id="GO:0004222">
    <property type="term" value="F:metalloendopeptidase activity"/>
    <property type="evidence" value="ECO:0007669"/>
    <property type="project" value="InterPro"/>
</dbReference>
<accession>A0A0F7UDN6</accession>
<protein>
    <submittedName>
        <fullName evidence="7">Mitochondrial inner membrane protease atp23,related</fullName>
    </submittedName>
</protein>
<name>A0A0F7UDN6_NEOCL</name>
<proteinExistence type="inferred from homology"/>
<feature type="region of interest" description="Disordered" evidence="6">
    <location>
        <begin position="51"/>
        <end position="75"/>
    </location>
</feature>
<feature type="region of interest" description="Disordered" evidence="6">
    <location>
        <begin position="535"/>
        <end position="557"/>
    </location>
</feature>
<dbReference type="AlphaFoldDB" id="A0A0F7UDN6"/>
<dbReference type="Pfam" id="PF09768">
    <property type="entry name" value="Peptidase_M76"/>
    <property type="match status" value="1"/>
</dbReference>
<dbReference type="GO" id="GO:0034982">
    <property type="term" value="P:mitochondrial protein processing"/>
    <property type="evidence" value="ECO:0007669"/>
    <property type="project" value="TreeGrafter"/>
</dbReference>
<feature type="compositionally biased region" description="Basic and acidic residues" evidence="6">
    <location>
        <begin position="52"/>
        <end position="64"/>
    </location>
</feature>